<dbReference type="Pfam" id="PF09784">
    <property type="entry name" value="L31"/>
    <property type="match status" value="1"/>
</dbReference>
<comment type="caution">
    <text evidence="1">The sequence shown here is derived from an EMBL/GenBank/DDBJ whole genome shotgun (WGS) entry which is preliminary data.</text>
</comment>
<accession>A0A9P8PW12</accession>
<protein>
    <recommendedName>
        <fullName evidence="3">54S ribosomal protein L31, mitochondrial</fullName>
    </recommendedName>
</protein>
<keyword evidence="2" id="KW-1185">Reference proteome</keyword>
<gene>
    <name evidence="1" type="ORF">WICMUC_001431</name>
</gene>
<reference evidence="1" key="1">
    <citation type="journal article" date="2021" name="Open Biol.">
        <title>Shared evolutionary footprints suggest mitochondrial oxidative damage underlies multiple complex I losses in fungi.</title>
        <authorList>
            <person name="Schikora-Tamarit M.A."/>
            <person name="Marcet-Houben M."/>
            <person name="Nosek J."/>
            <person name="Gabaldon T."/>
        </authorList>
    </citation>
    <scope>NUCLEOTIDE SEQUENCE</scope>
    <source>
        <strain evidence="1">CBS6341</strain>
    </source>
</reference>
<dbReference type="AlphaFoldDB" id="A0A9P8PW12"/>
<dbReference type="PANTHER" id="PTHR28271:SF1">
    <property type="entry name" value="LARGE RIBOSOMAL SUBUNIT PROTEIN ML60"/>
    <property type="match status" value="1"/>
</dbReference>
<evidence type="ECO:0008006" key="3">
    <source>
        <dbReference type="Google" id="ProtNLM"/>
    </source>
</evidence>
<reference evidence="1" key="2">
    <citation type="submission" date="2021-01" db="EMBL/GenBank/DDBJ databases">
        <authorList>
            <person name="Schikora-Tamarit M.A."/>
        </authorList>
    </citation>
    <scope>NUCLEOTIDE SEQUENCE</scope>
    <source>
        <strain evidence="1">CBS6341</strain>
    </source>
</reference>
<dbReference type="PANTHER" id="PTHR28271">
    <property type="entry name" value="54S RIBOSOMAL PROTEIN L31, MITOCHONDRIAL"/>
    <property type="match status" value="1"/>
</dbReference>
<dbReference type="GO" id="GO:0005762">
    <property type="term" value="C:mitochondrial large ribosomal subunit"/>
    <property type="evidence" value="ECO:0007669"/>
    <property type="project" value="TreeGrafter"/>
</dbReference>
<organism evidence="1 2">
    <name type="scientific">Wickerhamomyces mucosus</name>
    <dbReference type="NCBI Taxonomy" id="1378264"/>
    <lineage>
        <taxon>Eukaryota</taxon>
        <taxon>Fungi</taxon>
        <taxon>Dikarya</taxon>
        <taxon>Ascomycota</taxon>
        <taxon>Saccharomycotina</taxon>
        <taxon>Saccharomycetes</taxon>
        <taxon>Phaffomycetales</taxon>
        <taxon>Wickerhamomycetaceae</taxon>
        <taxon>Wickerhamomyces</taxon>
    </lineage>
</organism>
<dbReference type="Proteomes" id="UP000769528">
    <property type="component" value="Unassembled WGS sequence"/>
</dbReference>
<evidence type="ECO:0000313" key="2">
    <source>
        <dbReference type="Proteomes" id="UP000769528"/>
    </source>
</evidence>
<sequence length="90" mass="10947">MSQHQKYRHRKRLIAVDDLIKTVFSGLNKTSKPHEFQNLIDKYSRFPKESEMKAKDKYTVFNKNEKGYRKSVHRTPKWTKVSRRVNPEYF</sequence>
<proteinExistence type="predicted"/>
<evidence type="ECO:0000313" key="1">
    <source>
        <dbReference type="EMBL" id="KAH3678414.1"/>
    </source>
</evidence>
<dbReference type="GO" id="GO:0003735">
    <property type="term" value="F:structural constituent of ribosome"/>
    <property type="evidence" value="ECO:0007669"/>
    <property type="project" value="TreeGrafter"/>
</dbReference>
<dbReference type="OrthoDB" id="2332379at2759"/>
<name>A0A9P8PW12_9ASCO</name>
<dbReference type="InterPro" id="IPR016340">
    <property type="entry name" value="Ribosomal_mL60"/>
</dbReference>
<dbReference type="EMBL" id="JAEUBF010000443">
    <property type="protein sequence ID" value="KAH3678414.1"/>
    <property type="molecule type" value="Genomic_DNA"/>
</dbReference>